<evidence type="ECO:0000313" key="3">
    <source>
        <dbReference type="EMBL" id="SOC02652.1"/>
    </source>
</evidence>
<keyword evidence="1" id="KW-1133">Transmembrane helix</keyword>
<evidence type="ECO:0000256" key="1">
    <source>
        <dbReference type="SAM" id="Phobius"/>
    </source>
</evidence>
<accession>A0A285S6M8</accession>
<dbReference type="Proteomes" id="UP000219636">
    <property type="component" value="Unassembled WGS sequence"/>
</dbReference>
<feature type="domain" description="SLH" evidence="2">
    <location>
        <begin position="367"/>
        <end position="430"/>
    </location>
</feature>
<organism evidence="3 4">
    <name type="scientific">Ureibacillus xyleni</name>
    <dbReference type="NCBI Taxonomy" id="614648"/>
    <lineage>
        <taxon>Bacteria</taxon>
        <taxon>Bacillati</taxon>
        <taxon>Bacillota</taxon>
        <taxon>Bacilli</taxon>
        <taxon>Bacillales</taxon>
        <taxon>Caryophanaceae</taxon>
        <taxon>Ureibacillus</taxon>
    </lineage>
</organism>
<evidence type="ECO:0000313" key="4">
    <source>
        <dbReference type="Proteomes" id="UP000219636"/>
    </source>
</evidence>
<feature type="domain" description="SLH" evidence="2">
    <location>
        <begin position="432"/>
        <end position="496"/>
    </location>
</feature>
<sequence>MENKTTFTCSFHNEGKLQMQKKITFMTLITILMLSMISVPNFAQAKALDVNGGIQNEYTYEELVFITGKPIKFSGNSKNIKIDEKVNEKKGELTESYKLTLTGQNGEKLTRSYTYVSKVTNYDQIGQSTANGEVISKSAKETIQVGDVKYELSDYQFTKGTVTDKRPASDYYSGNALARKTYTTKADPKKGIKAQTITVEVNNQNVGYENFWGGTDTQITEYQITYDNGSVGYVKNRLSSTKSRVLNYEENPASLGSFYGGYSVISNANSVSEYTYDLPSYGKGKMNLNAEHTPRIERLIVPKFRDLSSHWAKDEIEKLYSLGILDEQSNFFSPNAKMQRYDFAIAIGKAVDLRVLEDNKRNKKTQTASIFKDVKRTAKNYNYLVSAVEKGIITGTTKTTFDPEGYLTRQQAAAILIRALGLETKAPDPSYKTSYRDDAQIYDYARDAVYVVTELGLMTGDTTTGRFNPKNHLTRAQAAAIIVRFLEYLENDLQQNYRDDILFFD</sequence>
<dbReference type="Pfam" id="PF00395">
    <property type="entry name" value="SLH"/>
    <property type="match status" value="3"/>
</dbReference>
<keyword evidence="4" id="KW-1185">Reference proteome</keyword>
<gene>
    <name evidence="3" type="ORF">SAMN05880501_10382</name>
</gene>
<dbReference type="PANTHER" id="PTHR43308:SF5">
    <property type="entry name" value="S-LAYER PROTEIN _ PEPTIDOGLYCAN ENDO-BETA-N-ACETYLGLUCOSAMINIDASE"/>
    <property type="match status" value="1"/>
</dbReference>
<name>A0A285S6M8_9BACL</name>
<feature type="transmembrane region" description="Helical" evidence="1">
    <location>
        <begin position="23"/>
        <end position="43"/>
    </location>
</feature>
<feature type="domain" description="SLH" evidence="2">
    <location>
        <begin position="299"/>
        <end position="361"/>
    </location>
</feature>
<keyword evidence="1" id="KW-0812">Transmembrane</keyword>
<dbReference type="EMBL" id="OBMQ01000003">
    <property type="protein sequence ID" value="SOC02652.1"/>
    <property type="molecule type" value="Genomic_DNA"/>
</dbReference>
<reference evidence="4" key="1">
    <citation type="submission" date="2017-08" db="EMBL/GenBank/DDBJ databases">
        <authorList>
            <person name="Varghese N."/>
            <person name="Submissions S."/>
        </authorList>
    </citation>
    <scope>NUCLEOTIDE SEQUENCE [LARGE SCALE GENOMIC DNA]</scope>
    <source>
        <strain evidence="4">JC22</strain>
    </source>
</reference>
<dbReference type="InterPro" id="IPR051465">
    <property type="entry name" value="Cell_Envelope_Struct_Comp"/>
</dbReference>
<proteinExistence type="predicted"/>
<evidence type="ECO:0000259" key="2">
    <source>
        <dbReference type="PROSITE" id="PS51272"/>
    </source>
</evidence>
<dbReference type="InterPro" id="IPR001119">
    <property type="entry name" value="SLH_dom"/>
</dbReference>
<dbReference type="PROSITE" id="PS51272">
    <property type="entry name" value="SLH"/>
    <property type="match status" value="3"/>
</dbReference>
<protein>
    <submittedName>
        <fullName evidence="3">S-layer family protein</fullName>
    </submittedName>
</protein>
<keyword evidence="1" id="KW-0472">Membrane</keyword>
<dbReference type="AlphaFoldDB" id="A0A285S6M8"/>
<dbReference type="PANTHER" id="PTHR43308">
    <property type="entry name" value="OUTER MEMBRANE PROTEIN ALPHA-RELATED"/>
    <property type="match status" value="1"/>
</dbReference>